<dbReference type="SMART" id="SM01141">
    <property type="entry name" value="DRY_EERY"/>
    <property type="match status" value="1"/>
</dbReference>
<accession>A0A158PQY8</accession>
<reference evidence="5 6" key="2">
    <citation type="submission" date="2018-11" db="EMBL/GenBank/DDBJ databases">
        <authorList>
            <consortium name="Pathogen Informatics"/>
        </authorList>
    </citation>
    <scope>NUCLEOTIDE SEQUENCE [LARGE SCALE GENOMIC DNA]</scope>
</reference>
<feature type="compositionally biased region" description="Basic residues" evidence="3">
    <location>
        <begin position="529"/>
        <end position="546"/>
    </location>
</feature>
<dbReference type="PANTHER" id="PTHR13161:SF4">
    <property type="entry name" value="CLK4-ASSOCIATING SERINE_ARGININE RICH PROTEIN"/>
    <property type="match status" value="1"/>
</dbReference>
<dbReference type="PANTHER" id="PTHR13161">
    <property type="entry name" value="SPLICING FACTOR SUPPRESSOR OF WHITE APRICOT"/>
    <property type="match status" value="1"/>
</dbReference>
<feature type="compositionally biased region" description="Basic and acidic residues" evidence="3">
    <location>
        <begin position="591"/>
        <end position="601"/>
    </location>
</feature>
<keyword evidence="6" id="KW-1185">Reference proteome</keyword>
<feature type="domain" description="Suppressor of white apricot N-terminal" evidence="4">
    <location>
        <begin position="79"/>
        <end position="239"/>
    </location>
</feature>
<feature type="compositionally biased region" description="Basic and acidic residues" evidence="3">
    <location>
        <begin position="650"/>
        <end position="687"/>
    </location>
</feature>
<reference evidence="7" key="1">
    <citation type="submission" date="2016-04" db="UniProtKB">
        <authorList>
            <consortium name="WormBaseParasite"/>
        </authorList>
    </citation>
    <scope>IDENTIFICATION</scope>
</reference>
<gene>
    <name evidence="5" type="ORF">BPAG_LOCUS8805</name>
</gene>
<feature type="compositionally biased region" description="Polar residues" evidence="3">
    <location>
        <begin position="567"/>
        <end position="580"/>
    </location>
</feature>
<dbReference type="WBParaSite" id="BPAG_0000884301-mRNA-1">
    <property type="protein sequence ID" value="BPAG_0000884301-mRNA-1"/>
    <property type="gene ID" value="BPAG_0000884301"/>
</dbReference>
<feature type="compositionally biased region" description="Basic and acidic residues" evidence="3">
    <location>
        <begin position="418"/>
        <end position="427"/>
    </location>
</feature>
<feature type="region of interest" description="Disordered" evidence="3">
    <location>
        <begin position="649"/>
        <end position="708"/>
    </location>
</feature>
<evidence type="ECO:0000313" key="5">
    <source>
        <dbReference type="EMBL" id="VDN89991.1"/>
    </source>
</evidence>
<dbReference type="GO" id="GO:0006397">
    <property type="term" value="P:mRNA processing"/>
    <property type="evidence" value="ECO:0007669"/>
    <property type="project" value="UniProtKB-KW"/>
</dbReference>
<feature type="compositionally biased region" description="Basic and acidic residues" evidence="3">
    <location>
        <begin position="620"/>
        <end position="634"/>
    </location>
</feature>
<dbReference type="EMBL" id="UZAD01013141">
    <property type="protein sequence ID" value="VDN89991.1"/>
    <property type="molecule type" value="Genomic_DNA"/>
</dbReference>
<protein>
    <submittedName>
        <fullName evidence="7">DRY_EERY domain-containing protein</fullName>
    </submittedName>
</protein>
<name>A0A158PQY8_BRUPA</name>
<dbReference type="STRING" id="6280.A0A158PQY8"/>
<feature type="compositionally biased region" description="Basic and acidic residues" evidence="3">
    <location>
        <begin position="457"/>
        <end position="468"/>
    </location>
</feature>
<evidence type="ECO:0000313" key="7">
    <source>
        <dbReference type="WBParaSite" id="BPAG_0000884301-mRNA-1"/>
    </source>
</evidence>
<evidence type="ECO:0000256" key="3">
    <source>
        <dbReference type="SAM" id="MobiDB-lite"/>
    </source>
</evidence>
<feature type="compositionally biased region" description="Basic residues" evidence="3">
    <location>
        <begin position="442"/>
        <end position="456"/>
    </location>
</feature>
<feature type="region of interest" description="Disordered" evidence="3">
    <location>
        <begin position="360"/>
        <end position="636"/>
    </location>
</feature>
<dbReference type="Proteomes" id="UP000278627">
    <property type="component" value="Unassembled WGS sequence"/>
</dbReference>
<evidence type="ECO:0000256" key="2">
    <source>
        <dbReference type="ARBA" id="ARBA00023187"/>
    </source>
</evidence>
<keyword evidence="1" id="KW-0507">mRNA processing</keyword>
<dbReference type="AlphaFoldDB" id="A0A158PQY8"/>
<sequence length="708" mass="82991">MGMELPRSFTACSVATKNGIIHMKYYLELLANRVDRNSEAMWHEARRQEKLIRSQMIDSVKRNERRKQFYENVRKDPEQFMQVHGRKCQIHMDPAVARAAEASSILCAFNISNLLVFCIKHTSHHGFNPRRWQGDPNILIDRFDVRAHMDYIPETKSDDINKRSAVDVEELQCEYERYRILVLNEFDRVSEKTFLKEIAAKEFWPDESTSTSLARTEQEKKRLLRDRKAAVAFTYGDTQTVQGKSVETDDSDDEDEIVDSDEFDLKLDIDTLDAEQRRNLNKLGIRYGINSGAFSSLLKMDRREQDETHQLKEIEKAKLALAGRQAKAERAVLKKKRALIVGKGCLNEEATTTLLSFVTKSQKEHLETSSSSSTEEDEGRTEFITTFGGDGAEDKDEERDDDDDGGAKMHGPALPSAEFRRIFELKTRRSSSPEDFGNVSRPRVRSRSPGRKRFLRSSRERTLRSRSRERLHRSRSRERRDRSRSSSNGKRRRRSRDQVRSHSGEDDRRSEHGRSGSRDRRREEMKMKQSSKRFNDKKRQKRRRKCSSSSNTSRTPPPSSPQERKSTGSVLSPSRSNGDTSPLEIRSSMSESEKERIEVENRRRRIRRTAKMHRQQYGSNRHDRSSEDEAERKAALAHKLRTQMQRVLRKTAEQLKEEERQKHEEHEKERRLREERLFEESLEIRRREREKRRRERRGRSRSSSASSN</sequence>
<dbReference type="Pfam" id="PF09750">
    <property type="entry name" value="DRY_EERY"/>
    <property type="match status" value="1"/>
</dbReference>
<evidence type="ECO:0000259" key="4">
    <source>
        <dbReference type="SMART" id="SM01141"/>
    </source>
</evidence>
<feature type="compositionally biased region" description="Basic and acidic residues" evidence="3">
    <location>
        <begin position="496"/>
        <end position="527"/>
    </location>
</feature>
<dbReference type="GO" id="GO:0008380">
    <property type="term" value="P:RNA splicing"/>
    <property type="evidence" value="ECO:0007669"/>
    <property type="project" value="UniProtKB-KW"/>
</dbReference>
<dbReference type="InterPro" id="IPR019147">
    <property type="entry name" value="SWAP_N_domain"/>
</dbReference>
<dbReference type="InterPro" id="IPR040397">
    <property type="entry name" value="SWAP"/>
</dbReference>
<feature type="compositionally biased region" description="Acidic residues" evidence="3">
    <location>
        <begin position="391"/>
        <end position="404"/>
    </location>
</feature>
<feature type="compositionally biased region" description="Basic residues" evidence="3">
    <location>
        <begin position="602"/>
        <end position="614"/>
    </location>
</feature>
<proteinExistence type="predicted"/>
<keyword evidence="2" id="KW-0508">mRNA splicing</keyword>
<evidence type="ECO:0000313" key="6">
    <source>
        <dbReference type="Proteomes" id="UP000278627"/>
    </source>
</evidence>
<evidence type="ECO:0000256" key="1">
    <source>
        <dbReference type="ARBA" id="ARBA00022664"/>
    </source>
</evidence>
<feature type="compositionally biased region" description="Basic residues" evidence="3">
    <location>
        <begin position="688"/>
        <end position="700"/>
    </location>
</feature>
<organism evidence="7">
    <name type="scientific">Brugia pahangi</name>
    <name type="common">Filarial nematode worm</name>
    <dbReference type="NCBI Taxonomy" id="6280"/>
    <lineage>
        <taxon>Eukaryota</taxon>
        <taxon>Metazoa</taxon>
        <taxon>Ecdysozoa</taxon>
        <taxon>Nematoda</taxon>
        <taxon>Chromadorea</taxon>
        <taxon>Rhabditida</taxon>
        <taxon>Spirurina</taxon>
        <taxon>Spiruromorpha</taxon>
        <taxon>Filarioidea</taxon>
        <taxon>Onchocercidae</taxon>
        <taxon>Brugia</taxon>
    </lineage>
</organism>